<reference evidence="3" key="1">
    <citation type="submission" date="2021-03" db="EMBL/GenBank/DDBJ databases">
        <title>Antimicrobial resistance genes in bacteria isolated from Japanese honey, and their potential for conferring macrolide and lincosamide resistance in the American foulbrood pathogen Paenibacillus larvae.</title>
        <authorList>
            <person name="Okamoto M."/>
            <person name="Kumagai M."/>
            <person name="Kanamori H."/>
            <person name="Takamatsu D."/>
        </authorList>
    </citation>
    <scope>NUCLEOTIDE SEQUENCE</scope>
    <source>
        <strain evidence="3">J41TS4</strain>
    </source>
</reference>
<name>A0A920CKB0_9BACL</name>
<evidence type="ECO:0000313" key="4">
    <source>
        <dbReference type="Proteomes" id="UP000678895"/>
    </source>
</evidence>
<gene>
    <name evidence="3" type="ORF">J41TS4_00720</name>
</gene>
<feature type="domain" description="DUF4367" evidence="2">
    <location>
        <begin position="153"/>
        <end position="256"/>
    </location>
</feature>
<evidence type="ECO:0000313" key="3">
    <source>
        <dbReference type="EMBL" id="GIO40314.1"/>
    </source>
</evidence>
<sequence length="264" mass="29591">MNFTKKTIIAAASILLVFSSTSGFLGDADAAAQKSTKTQAASTKKTLEQQKKAAMDIFHSKEKKPGDLTVLYDGTNSSLSFNFLAITSSDYEEYTKLLSKYKAPELKQPEWLPEGYTFQSGEIVPPYYHFLSEPYQDMLKELKAEAKGKTYYAKKLKWNEAGEAVFTFAKDSDIIRVSVKKMHPLITEVTRVPGKGEKLEKLSIGEIEAVYSTNSDGLYANKLKWEDAEHQLEYEIASYKKSPLTKEDLTAVAESIMQGKSQEE</sequence>
<comment type="caution">
    <text evidence="3">The sequence shown here is derived from an EMBL/GenBank/DDBJ whole genome shotgun (WGS) entry which is preliminary data.</text>
</comment>
<dbReference type="RefSeq" id="WP_301624022.1">
    <property type="nucleotide sequence ID" value="NZ_BORS01000001.1"/>
</dbReference>
<accession>A0A920CKB0</accession>
<dbReference type="Pfam" id="PF14285">
    <property type="entry name" value="DUF4367"/>
    <property type="match status" value="1"/>
</dbReference>
<feature type="signal peptide" evidence="1">
    <location>
        <begin position="1"/>
        <end position="25"/>
    </location>
</feature>
<dbReference type="EMBL" id="BORS01000001">
    <property type="protein sequence ID" value="GIO40314.1"/>
    <property type="molecule type" value="Genomic_DNA"/>
</dbReference>
<feature type="chain" id="PRO_5039467582" description="DUF4367 domain-containing protein" evidence="1">
    <location>
        <begin position="26"/>
        <end position="264"/>
    </location>
</feature>
<dbReference type="InterPro" id="IPR025377">
    <property type="entry name" value="DUF4367"/>
</dbReference>
<keyword evidence="1" id="KW-0732">Signal</keyword>
<keyword evidence="4" id="KW-1185">Reference proteome</keyword>
<proteinExistence type="predicted"/>
<evidence type="ECO:0000259" key="2">
    <source>
        <dbReference type="Pfam" id="PF14285"/>
    </source>
</evidence>
<evidence type="ECO:0000256" key="1">
    <source>
        <dbReference type="SAM" id="SignalP"/>
    </source>
</evidence>
<protein>
    <recommendedName>
        <fullName evidence="2">DUF4367 domain-containing protein</fullName>
    </recommendedName>
</protein>
<dbReference type="AlphaFoldDB" id="A0A920CKB0"/>
<dbReference type="Proteomes" id="UP000678895">
    <property type="component" value="Unassembled WGS sequence"/>
</dbReference>
<organism evidence="3 4">
    <name type="scientific">Paenibacillus apis</name>
    <dbReference type="NCBI Taxonomy" id="1792174"/>
    <lineage>
        <taxon>Bacteria</taxon>
        <taxon>Bacillati</taxon>
        <taxon>Bacillota</taxon>
        <taxon>Bacilli</taxon>
        <taxon>Bacillales</taxon>
        <taxon>Paenibacillaceae</taxon>
        <taxon>Paenibacillus</taxon>
    </lineage>
</organism>